<dbReference type="SMART" id="SM00450">
    <property type="entry name" value="RHOD"/>
    <property type="match status" value="1"/>
</dbReference>
<dbReference type="InterPro" id="IPR036873">
    <property type="entry name" value="Rhodanese-like_dom_sf"/>
</dbReference>
<dbReference type="AlphaFoldDB" id="A0AAV8UZ79"/>
<dbReference type="Gene3D" id="3.40.250.10">
    <property type="entry name" value="Rhodanese-like domain"/>
    <property type="match status" value="1"/>
</dbReference>
<gene>
    <name evidence="2" type="ORF">NDN08_008028</name>
</gene>
<dbReference type="PANTHER" id="PTHR10828">
    <property type="entry name" value="M-PHASE INDUCER PHOSPHATASE DUAL SPECIFICITY PHOSPHATASE CDC25"/>
    <property type="match status" value="1"/>
</dbReference>
<comment type="caution">
    <text evidence="2">The sequence shown here is derived from an EMBL/GenBank/DDBJ whole genome shotgun (WGS) entry which is preliminary data.</text>
</comment>
<dbReference type="PANTHER" id="PTHR10828:SF38">
    <property type="entry name" value="ARSENICAL-RESISTANCE PROTEIN 2-RELATED"/>
    <property type="match status" value="1"/>
</dbReference>
<reference evidence="2 3" key="1">
    <citation type="journal article" date="2023" name="Nat. Commun.">
        <title>Origin of minicircular mitochondrial genomes in red algae.</title>
        <authorList>
            <person name="Lee Y."/>
            <person name="Cho C.H."/>
            <person name="Lee Y.M."/>
            <person name="Park S.I."/>
            <person name="Yang J.H."/>
            <person name="West J.A."/>
            <person name="Bhattacharya D."/>
            <person name="Yoon H.S."/>
        </authorList>
    </citation>
    <scope>NUCLEOTIDE SEQUENCE [LARGE SCALE GENOMIC DNA]</scope>
    <source>
        <strain evidence="2 3">CCMP1338</strain>
        <tissue evidence="2">Whole cell</tissue>
    </source>
</reference>
<keyword evidence="3" id="KW-1185">Reference proteome</keyword>
<dbReference type="EMBL" id="JAMWBK010000002">
    <property type="protein sequence ID" value="KAJ8907925.1"/>
    <property type="molecule type" value="Genomic_DNA"/>
</dbReference>
<evidence type="ECO:0000259" key="1">
    <source>
        <dbReference type="PROSITE" id="PS50206"/>
    </source>
</evidence>
<proteinExistence type="predicted"/>
<name>A0AAV8UZ79_9RHOD</name>
<dbReference type="Pfam" id="PF00581">
    <property type="entry name" value="Rhodanese"/>
    <property type="match status" value="1"/>
</dbReference>
<evidence type="ECO:0000313" key="2">
    <source>
        <dbReference type="EMBL" id="KAJ8907925.1"/>
    </source>
</evidence>
<dbReference type="GO" id="GO:0005634">
    <property type="term" value="C:nucleus"/>
    <property type="evidence" value="ECO:0007669"/>
    <property type="project" value="TreeGrafter"/>
</dbReference>
<accession>A0AAV8UZ79</accession>
<protein>
    <recommendedName>
        <fullName evidence="1">Rhodanese domain-containing protein</fullName>
    </recommendedName>
</protein>
<dbReference type="GO" id="GO:0005737">
    <property type="term" value="C:cytoplasm"/>
    <property type="evidence" value="ECO:0007669"/>
    <property type="project" value="TreeGrafter"/>
</dbReference>
<dbReference type="Proteomes" id="UP001157974">
    <property type="component" value="Unassembled WGS sequence"/>
</dbReference>
<feature type="domain" description="Rhodanese" evidence="1">
    <location>
        <begin position="16"/>
        <end position="115"/>
    </location>
</feature>
<organism evidence="2 3">
    <name type="scientific">Rhodosorus marinus</name>
    <dbReference type="NCBI Taxonomy" id="101924"/>
    <lineage>
        <taxon>Eukaryota</taxon>
        <taxon>Rhodophyta</taxon>
        <taxon>Stylonematophyceae</taxon>
        <taxon>Stylonematales</taxon>
        <taxon>Stylonemataceae</taxon>
        <taxon>Rhodosorus</taxon>
    </lineage>
</organism>
<dbReference type="InterPro" id="IPR001763">
    <property type="entry name" value="Rhodanese-like_dom"/>
</dbReference>
<sequence>MSIARLSGEELVPLLRARGVTVVDVRDSDFIGGNIAGALHVPKDELKFSVEKYVDQLKDKEHVVFHCMMSQIRGPYCAKLFHRELVKANVQPLPKVSILDGGFEEFVEKHHRQKDLFENLDERKWGINTN</sequence>
<dbReference type="SUPFAM" id="SSF52821">
    <property type="entry name" value="Rhodanese/Cell cycle control phosphatase"/>
    <property type="match status" value="1"/>
</dbReference>
<evidence type="ECO:0000313" key="3">
    <source>
        <dbReference type="Proteomes" id="UP001157974"/>
    </source>
</evidence>
<dbReference type="GO" id="GO:0004725">
    <property type="term" value="F:protein tyrosine phosphatase activity"/>
    <property type="evidence" value="ECO:0007669"/>
    <property type="project" value="TreeGrafter"/>
</dbReference>
<dbReference type="PROSITE" id="PS50206">
    <property type="entry name" value="RHODANESE_3"/>
    <property type="match status" value="1"/>
</dbReference>